<accession>A0A2D0NCY4</accession>
<dbReference type="InterPro" id="IPR036909">
    <property type="entry name" value="Cyt_c-like_dom_sf"/>
</dbReference>
<dbReference type="Gene3D" id="1.10.760.10">
    <property type="entry name" value="Cytochrome c-like domain"/>
    <property type="match status" value="1"/>
</dbReference>
<evidence type="ECO:0000259" key="6">
    <source>
        <dbReference type="PROSITE" id="PS51007"/>
    </source>
</evidence>
<keyword evidence="1 4" id="KW-0349">Heme</keyword>
<evidence type="ECO:0000256" key="1">
    <source>
        <dbReference type="ARBA" id="ARBA00022617"/>
    </source>
</evidence>
<dbReference type="Pfam" id="PF00034">
    <property type="entry name" value="Cytochrom_C"/>
    <property type="match status" value="1"/>
</dbReference>
<dbReference type="OrthoDB" id="9811395at2"/>
<evidence type="ECO:0000313" key="8">
    <source>
        <dbReference type="Proteomes" id="UP000223913"/>
    </source>
</evidence>
<protein>
    <submittedName>
        <fullName evidence="7">Cytochrome C</fullName>
    </submittedName>
</protein>
<dbReference type="InterPro" id="IPR009056">
    <property type="entry name" value="Cyt_c-like_dom"/>
</dbReference>
<dbReference type="GO" id="GO:0009055">
    <property type="term" value="F:electron transfer activity"/>
    <property type="evidence" value="ECO:0007669"/>
    <property type="project" value="InterPro"/>
</dbReference>
<dbReference type="InterPro" id="IPR051459">
    <property type="entry name" value="Cytochrome_c-type_DH"/>
</dbReference>
<evidence type="ECO:0000256" key="5">
    <source>
        <dbReference type="SAM" id="SignalP"/>
    </source>
</evidence>
<proteinExistence type="predicted"/>
<keyword evidence="2 4" id="KW-0479">Metal-binding</keyword>
<keyword evidence="8" id="KW-1185">Reference proteome</keyword>
<evidence type="ECO:0000256" key="2">
    <source>
        <dbReference type="ARBA" id="ARBA00022723"/>
    </source>
</evidence>
<evidence type="ECO:0000256" key="4">
    <source>
        <dbReference type="PROSITE-ProRule" id="PRU00433"/>
    </source>
</evidence>
<dbReference type="RefSeq" id="WP_099150632.1">
    <property type="nucleotide sequence ID" value="NZ_PDUD01000019.1"/>
</dbReference>
<feature type="chain" id="PRO_5012474625" evidence="5">
    <location>
        <begin position="28"/>
        <end position="140"/>
    </location>
</feature>
<reference evidence="7 8" key="1">
    <citation type="submission" date="2017-10" db="EMBL/GenBank/DDBJ databases">
        <title>The draft genome sequence of Lewinella nigricans NBRC 102662.</title>
        <authorList>
            <person name="Wang K."/>
        </authorList>
    </citation>
    <scope>NUCLEOTIDE SEQUENCE [LARGE SCALE GENOMIC DNA]</scope>
    <source>
        <strain evidence="7 8">NBRC 102662</strain>
    </source>
</reference>
<name>A0A2D0NCY4_FLAN2</name>
<sequence length="140" mass="15879">MNYRFVRMALLLLLPLIGVMINSSCNSEPYPQGKILYENFCQNCHMENGSGLEGLIPPVVGSDYVRDNIAGVACIIRYGEEEPMVVNGRRYTQPMPASPQLSDFEITNIINYVRHAWSNDYGYVTLEEVREALEACKPER</sequence>
<gene>
    <name evidence="7" type="ORF">CRP01_13800</name>
</gene>
<evidence type="ECO:0000256" key="3">
    <source>
        <dbReference type="ARBA" id="ARBA00023004"/>
    </source>
</evidence>
<dbReference type="Proteomes" id="UP000223913">
    <property type="component" value="Unassembled WGS sequence"/>
</dbReference>
<organism evidence="7 8">
    <name type="scientific">Flavilitoribacter nigricans (strain ATCC 23147 / DSM 23189 / NBRC 102662 / NCIMB 1420 / SS-2)</name>
    <name type="common">Lewinella nigricans</name>
    <dbReference type="NCBI Taxonomy" id="1122177"/>
    <lineage>
        <taxon>Bacteria</taxon>
        <taxon>Pseudomonadati</taxon>
        <taxon>Bacteroidota</taxon>
        <taxon>Saprospiria</taxon>
        <taxon>Saprospirales</taxon>
        <taxon>Lewinellaceae</taxon>
        <taxon>Flavilitoribacter</taxon>
    </lineage>
</organism>
<dbReference type="PROSITE" id="PS51007">
    <property type="entry name" value="CYTC"/>
    <property type="match status" value="1"/>
</dbReference>
<dbReference type="SUPFAM" id="SSF46626">
    <property type="entry name" value="Cytochrome c"/>
    <property type="match status" value="1"/>
</dbReference>
<dbReference type="GO" id="GO:0020037">
    <property type="term" value="F:heme binding"/>
    <property type="evidence" value="ECO:0007669"/>
    <property type="project" value="InterPro"/>
</dbReference>
<keyword evidence="5" id="KW-0732">Signal</keyword>
<dbReference type="GO" id="GO:0046872">
    <property type="term" value="F:metal ion binding"/>
    <property type="evidence" value="ECO:0007669"/>
    <property type="project" value="UniProtKB-KW"/>
</dbReference>
<dbReference type="AlphaFoldDB" id="A0A2D0NCY4"/>
<dbReference type="PANTHER" id="PTHR35008:SF4">
    <property type="entry name" value="BLL4482 PROTEIN"/>
    <property type="match status" value="1"/>
</dbReference>
<keyword evidence="3 4" id="KW-0408">Iron</keyword>
<comment type="caution">
    <text evidence="7">The sequence shown here is derived from an EMBL/GenBank/DDBJ whole genome shotgun (WGS) entry which is preliminary data.</text>
</comment>
<evidence type="ECO:0000313" key="7">
    <source>
        <dbReference type="EMBL" id="PHN06039.1"/>
    </source>
</evidence>
<dbReference type="EMBL" id="PDUD01000019">
    <property type="protein sequence ID" value="PHN06039.1"/>
    <property type="molecule type" value="Genomic_DNA"/>
</dbReference>
<dbReference type="PANTHER" id="PTHR35008">
    <property type="entry name" value="BLL4482 PROTEIN-RELATED"/>
    <property type="match status" value="1"/>
</dbReference>
<feature type="domain" description="Cytochrome c" evidence="6">
    <location>
        <begin position="28"/>
        <end position="117"/>
    </location>
</feature>
<feature type="signal peptide" evidence="5">
    <location>
        <begin position="1"/>
        <end position="27"/>
    </location>
</feature>